<dbReference type="HOGENOM" id="CLU_3436682_0_0_1"/>
<feature type="non-terminal residue" evidence="1">
    <location>
        <position position="1"/>
    </location>
</feature>
<accession>A0A084B6H4</accession>
<feature type="non-terminal residue" evidence="1">
    <location>
        <position position="13"/>
    </location>
</feature>
<proteinExistence type="predicted"/>
<reference evidence="1 2" key="1">
    <citation type="journal article" date="2014" name="BMC Genomics">
        <title>Comparative genome sequencing reveals chemotype-specific gene clusters in the toxigenic black mold Stachybotrys.</title>
        <authorList>
            <person name="Semeiks J."/>
            <person name="Borek D."/>
            <person name="Otwinowski Z."/>
            <person name="Grishin N.V."/>
        </authorList>
    </citation>
    <scope>NUCLEOTIDE SEQUENCE [LARGE SCALE GENOMIC DNA]</scope>
    <source>
        <strain evidence="2">CBS 109288 / IBT 7711</strain>
    </source>
</reference>
<dbReference type="Proteomes" id="UP000028045">
    <property type="component" value="Unassembled WGS sequence"/>
</dbReference>
<evidence type="ECO:0000313" key="2">
    <source>
        <dbReference type="Proteomes" id="UP000028045"/>
    </source>
</evidence>
<gene>
    <name evidence="1" type="ORF">S7711_10286</name>
</gene>
<organism evidence="1 2">
    <name type="scientific">Stachybotrys chartarum (strain CBS 109288 / IBT 7711)</name>
    <name type="common">Toxic black mold</name>
    <name type="synonym">Stilbospora chartarum</name>
    <dbReference type="NCBI Taxonomy" id="1280523"/>
    <lineage>
        <taxon>Eukaryota</taxon>
        <taxon>Fungi</taxon>
        <taxon>Dikarya</taxon>
        <taxon>Ascomycota</taxon>
        <taxon>Pezizomycotina</taxon>
        <taxon>Sordariomycetes</taxon>
        <taxon>Hypocreomycetidae</taxon>
        <taxon>Hypocreales</taxon>
        <taxon>Stachybotryaceae</taxon>
        <taxon>Stachybotrys</taxon>
    </lineage>
</organism>
<sequence length="13" mass="1574">PPYYNNPNTFSYP</sequence>
<evidence type="ECO:0000313" key="1">
    <source>
        <dbReference type="EMBL" id="KEY73153.1"/>
    </source>
</evidence>
<name>A0A084B6H4_STACB</name>
<keyword evidence="2" id="KW-1185">Reference proteome</keyword>
<dbReference type="EMBL" id="KL647912">
    <property type="protein sequence ID" value="KEY73153.1"/>
    <property type="molecule type" value="Genomic_DNA"/>
</dbReference>
<protein>
    <submittedName>
        <fullName evidence="1">Uncharacterized protein</fullName>
    </submittedName>
</protein>